<gene>
    <name evidence="1" type="ORF">ACI1P1_03670</name>
</gene>
<keyword evidence="1" id="KW-0413">Isomerase</keyword>
<accession>A0ACC7NRX3</accession>
<dbReference type="EMBL" id="JBJURJ010000002">
    <property type="protein sequence ID" value="MFM9327393.1"/>
    <property type="molecule type" value="Genomic_DNA"/>
</dbReference>
<reference evidence="1" key="1">
    <citation type="submission" date="2024-12" db="EMBL/GenBank/DDBJ databases">
        <authorList>
            <person name="Wu N."/>
        </authorList>
    </citation>
    <scope>NUCLEOTIDE SEQUENCE</scope>
    <source>
        <strain evidence="1">P15</strain>
    </source>
</reference>
<comment type="caution">
    <text evidence="1">The sequence shown here is derived from an EMBL/GenBank/DDBJ whole genome shotgun (WGS) entry which is preliminary data.</text>
</comment>
<keyword evidence="2" id="KW-1185">Reference proteome</keyword>
<name>A0ACC7NRX3_9BACL</name>
<protein>
    <submittedName>
        <fullName evidence="1">Sugar phosphate isomerase/epimerase family protein</fullName>
    </submittedName>
</protein>
<organism evidence="1 2">
    <name type="scientific">Paenibacillus mesotrionivorans</name>
    <dbReference type="NCBI Taxonomy" id="3160968"/>
    <lineage>
        <taxon>Bacteria</taxon>
        <taxon>Bacillati</taxon>
        <taxon>Bacillota</taxon>
        <taxon>Bacilli</taxon>
        <taxon>Bacillales</taxon>
        <taxon>Paenibacillaceae</taxon>
        <taxon>Paenibacillus</taxon>
    </lineage>
</organism>
<evidence type="ECO:0000313" key="2">
    <source>
        <dbReference type="Proteomes" id="UP001631969"/>
    </source>
</evidence>
<dbReference type="Proteomes" id="UP001631969">
    <property type="component" value="Unassembled WGS sequence"/>
</dbReference>
<sequence length="272" mass="30561">MEFGLLAHCVGQQPLDTLPRLVAEHGFKYVQLALAKALSGVDTGLGKLSPGLANAVAEEFDKYGVKIPVLGCYIDMVNPNEEARRYGIDRFKEHIRMARHFGAAFVDTETGHVSEKYPSEAAWELTRRTVEELLEEAEKWGVIVAVEPANGHIIGTARDWRRLHDEVKSSHLAAVIDPCNILRDKEFPHDQDEGIREAFRLMGDHIVLAHCKDLYVDADGKVKETFAGNGTLNYPLFVELLKQHKPHVHMTFESVAPHEMAEALRFMKSHFA</sequence>
<evidence type="ECO:0000313" key="1">
    <source>
        <dbReference type="EMBL" id="MFM9327393.1"/>
    </source>
</evidence>
<proteinExistence type="predicted"/>